<comment type="cofactor">
    <cofactor evidence="10">
        <name>Mn(2+)</name>
        <dbReference type="ChEBI" id="CHEBI:29035"/>
    </cofactor>
    <cofactor evidence="10">
        <name>Mg(2+)</name>
        <dbReference type="ChEBI" id="CHEBI:18420"/>
    </cofactor>
    <text evidence="10">Manganese or magnesium. Binds 1 divalent metal ion per monomer in the absence of substrate. May bind a second metal ion after substrate binding.</text>
</comment>
<dbReference type="Proteomes" id="UP001179842">
    <property type="component" value="Chromosome"/>
</dbReference>
<dbReference type="InterPro" id="IPR024567">
    <property type="entry name" value="RNase_HII/HIII_dom"/>
</dbReference>
<organism evidence="13 14">
    <name type="scientific">Mesomycoplasma lagogenitalium</name>
    <dbReference type="NCBI Taxonomy" id="171286"/>
    <lineage>
        <taxon>Bacteria</taxon>
        <taxon>Bacillati</taxon>
        <taxon>Mycoplasmatota</taxon>
        <taxon>Mycoplasmoidales</taxon>
        <taxon>Metamycoplasmataceae</taxon>
        <taxon>Mesomycoplasma</taxon>
    </lineage>
</organism>
<comment type="similarity">
    <text evidence="4">Belongs to the RNase HII family. RnhC subfamily.</text>
</comment>
<dbReference type="EMBL" id="CP122979">
    <property type="protein sequence ID" value="WGI36518.1"/>
    <property type="molecule type" value="Genomic_DNA"/>
</dbReference>
<dbReference type="InterPro" id="IPR001352">
    <property type="entry name" value="RNase_HII/HIII"/>
</dbReference>
<evidence type="ECO:0000256" key="5">
    <source>
        <dbReference type="ARBA" id="ARBA00022490"/>
    </source>
</evidence>
<evidence type="ECO:0000256" key="10">
    <source>
        <dbReference type="PROSITE-ProRule" id="PRU01319"/>
    </source>
</evidence>
<dbReference type="InterPro" id="IPR012337">
    <property type="entry name" value="RNaseH-like_sf"/>
</dbReference>
<feature type="binding site" evidence="10">
    <location>
        <position position="114"/>
    </location>
    <ligand>
        <name>a divalent metal cation</name>
        <dbReference type="ChEBI" id="CHEBI:60240"/>
    </ligand>
</feature>
<reference evidence="13" key="1">
    <citation type="submission" date="2023-04" db="EMBL/GenBank/DDBJ databases">
        <title>Completed genome of Mycoplasma lagogenitalium type strain 12MS.</title>
        <authorList>
            <person name="Spergser J."/>
        </authorList>
    </citation>
    <scope>NUCLEOTIDE SEQUENCE</scope>
    <source>
        <strain evidence="13">12MS</strain>
    </source>
</reference>
<keyword evidence="6 10" id="KW-0540">Nuclease</keyword>
<feature type="domain" description="RNase H type-2" evidence="12">
    <location>
        <begin position="7"/>
        <end position="223"/>
    </location>
</feature>
<evidence type="ECO:0000256" key="3">
    <source>
        <dbReference type="ARBA" id="ARBA00004496"/>
    </source>
</evidence>
<dbReference type="PANTHER" id="PTHR10954">
    <property type="entry name" value="RIBONUCLEASE H2 SUBUNIT A"/>
    <property type="match status" value="1"/>
</dbReference>
<comment type="subcellular location">
    <subcellularLocation>
        <location evidence="3">Cytoplasm</location>
    </subcellularLocation>
</comment>
<evidence type="ECO:0000313" key="13">
    <source>
        <dbReference type="EMBL" id="WGI36518.1"/>
    </source>
</evidence>
<evidence type="ECO:0000256" key="1">
    <source>
        <dbReference type="ARBA" id="ARBA00000077"/>
    </source>
</evidence>
<keyword evidence="9 10" id="KW-0378">Hydrolase</keyword>
<comment type="function">
    <text evidence="2 11">Endonuclease that specifically degrades the RNA of RNA-DNA hybrids.</text>
</comment>
<evidence type="ECO:0000313" key="14">
    <source>
        <dbReference type="Proteomes" id="UP001179842"/>
    </source>
</evidence>
<evidence type="ECO:0000256" key="2">
    <source>
        <dbReference type="ARBA" id="ARBA00004065"/>
    </source>
</evidence>
<evidence type="ECO:0000256" key="4">
    <source>
        <dbReference type="ARBA" id="ARBA00008378"/>
    </source>
</evidence>
<dbReference type="CDD" id="cd06590">
    <property type="entry name" value="RNase_HII_bacteria_HIII_like"/>
    <property type="match status" value="1"/>
</dbReference>
<dbReference type="PROSITE" id="PS51975">
    <property type="entry name" value="RNASE_H_2"/>
    <property type="match status" value="1"/>
</dbReference>
<dbReference type="RefSeq" id="WP_280101819.1">
    <property type="nucleotide sequence ID" value="NZ_CP122979.1"/>
</dbReference>
<evidence type="ECO:0000256" key="11">
    <source>
        <dbReference type="RuleBase" id="RU003515"/>
    </source>
</evidence>
<accession>A0ABY8LTF1</accession>
<feature type="binding site" evidence="10">
    <location>
        <position position="13"/>
    </location>
    <ligand>
        <name>a divalent metal cation</name>
        <dbReference type="ChEBI" id="CHEBI:60240"/>
    </ligand>
</feature>
<keyword evidence="5" id="KW-0963">Cytoplasm</keyword>
<dbReference type="InterPro" id="IPR036397">
    <property type="entry name" value="RNaseH_sf"/>
</dbReference>
<keyword evidence="8 10" id="KW-0255">Endonuclease</keyword>
<protein>
    <recommendedName>
        <fullName evidence="11">Ribonuclease</fullName>
        <ecNumber evidence="11">3.1.26.4</ecNumber>
    </recommendedName>
</protein>
<sequence>MNKQHTVKRVGCDEVGTGDYLTPIVACAVYIPKSNLPIIKELNIKDSKKLSDYTIKNLAQKLKEYCIYKISYLSQQEYNKLNKKLNANELKMLIHLQNINYMEENLLVDEIVIDQFSTEKTILLYMEKLASNNLYKVKKINSPLTLEIHSEDKYLEVACASILARDFLLEKMKEQEQLWKFNFPLGASSNVKVAAQKFLKIYGFNKLDKIAKLHFKTTNELEN</sequence>
<proteinExistence type="inferred from homology"/>
<dbReference type="PANTHER" id="PTHR10954:SF23">
    <property type="entry name" value="RIBONUCLEASE"/>
    <property type="match status" value="1"/>
</dbReference>
<dbReference type="EC" id="3.1.26.4" evidence="11"/>
<name>A0ABY8LTF1_9BACT</name>
<evidence type="ECO:0000256" key="8">
    <source>
        <dbReference type="ARBA" id="ARBA00022759"/>
    </source>
</evidence>
<gene>
    <name evidence="13" type="ORF">QEG99_03570</name>
</gene>
<dbReference type="Gene3D" id="3.30.420.10">
    <property type="entry name" value="Ribonuclease H-like superfamily/Ribonuclease H"/>
    <property type="match status" value="1"/>
</dbReference>
<evidence type="ECO:0000259" key="12">
    <source>
        <dbReference type="PROSITE" id="PS51975"/>
    </source>
</evidence>
<dbReference type="SUPFAM" id="SSF53098">
    <property type="entry name" value="Ribonuclease H-like"/>
    <property type="match status" value="1"/>
</dbReference>
<dbReference type="Pfam" id="PF01351">
    <property type="entry name" value="RNase_HII"/>
    <property type="match status" value="1"/>
</dbReference>
<evidence type="ECO:0000256" key="7">
    <source>
        <dbReference type="ARBA" id="ARBA00022723"/>
    </source>
</evidence>
<evidence type="ECO:0000256" key="9">
    <source>
        <dbReference type="ARBA" id="ARBA00022801"/>
    </source>
</evidence>
<feature type="binding site" evidence="10">
    <location>
        <position position="14"/>
    </location>
    <ligand>
        <name>a divalent metal cation</name>
        <dbReference type="ChEBI" id="CHEBI:60240"/>
    </ligand>
</feature>
<keyword evidence="14" id="KW-1185">Reference proteome</keyword>
<comment type="catalytic activity">
    <reaction evidence="1 10 11">
        <text>Endonucleolytic cleavage to 5'-phosphomonoester.</text>
        <dbReference type="EC" id="3.1.26.4"/>
    </reaction>
</comment>
<keyword evidence="7 10" id="KW-0479">Metal-binding</keyword>
<evidence type="ECO:0000256" key="6">
    <source>
        <dbReference type="ARBA" id="ARBA00022722"/>
    </source>
</evidence>